<protein>
    <submittedName>
        <fullName evidence="2">Uncharacterized protein</fullName>
    </submittedName>
</protein>
<organism evidence="2 3">
    <name type="scientific">Ganoderma sinense ZZ0214-1</name>
    <dbReference type="NCBI Taxonomy" id="1077348"/>
    <lineage>
        <taxon>Eukaryota</taxon>
        <taxon>Fungi</taxon>
        <taxon>Dikarya</taxon>
        <taxon>Basidiomycota</taxon>
        <taxon>Agaricomycotina</taxon>
        <taxon>Agaricomycetes</taxon>
        <taxon>Polyporales</taxon>
        <taxon>Polyporaceae</taxon>
        <taxon>Ganoderma</taxon>
    </lineage>
</organism>
<comment type="caution">
    <text evidence="2">The sequence shown here is derived from an EMBL/GenBank/DDBJ whole genome shotgun (WGS) entry which is preliminary data.</text>
</comment>
<sequence>MTSRFLFHPTRPPDSTWSRGGVSGIYPTAASLVPRVRPPLSSLLSPMYPSLVDPATNPSAVTTGPEGLAGPSAMRRTPAQATQAVNHVRVPSFEFPGCPQALGRLLPQSWI</sequence>
<reference evidence="2 3" key="1">
    <citation type="journal article" date="2015" name="Sci. Rep.">
        <title>Chromosome-level genome map provides insights into diverse defense mechanisms in the medicinal fungus Ganoderma sinense.</title>
        <authorList>
            <person name="Zhu Y."/>
            <person name="Xu J."/>
            <person name="Sun C."/>
            <person name="Zhou S."/>
            <person name="Xu H."/>
            <person name="Nelson D.R."/>
            <person name="Qian J."/>
            <person name="Song J."/>
            <person name="Luo H."/>
            <person name="Xiang L."/>
            <person name="Li Y."/>
            <person name="Xu Z."/>
            <person name="Ji A."/>
            <person name="Wang L."/>
            <person name="Lu S."/>
            <person name="Hayward A."/>
            <person name="Sun W."/>
            <person name="Li X."/>
            <person name="Schwartz D.C."/>
            <person name="Wang Y."/>
            <person name="Chen S."/>
        </authorList>
    </citation>
    <scope>NUCLEOTIDE SEQUENCE [LARGE SCALE GENOMIC DNA]</scope>
    <source>
        <strain evidence="2 3">ZZ0214-1</strain>
    </source>
</reference>
<proteinExistence type="predicted"/>
<feature type="region of interest" description="Disordered" evidence="1">
    <location>
        <begin position="55"/>
        <end position="81"/>
    </location>
</feature>
<gene>
    <name evidence="2" type="ORF">GSI_04796</name>
</gene>
<evidence type="ECO:0000256" key="1">
    <source>
        <dbReference type="SAM" id="MobiDB-lite"/>
    </source>
</evidence>
<name>A0A2G8SHU5_9APHY</name>
<keyword evidence="3" id="KW-1185">Reference proteome</keyword>
<dbReference type="Proteomes" id="UP000230002">
    <property type="component" value="Unassembled WGS sequence"/>
</dbReference>
<dbReference type="AlphaFoldDB" id="A0A2G8SHU5"/>
<dbReference type="EMBL" id="AYKW01000008">
    <property type="protein sequence ID" value="PIL33345.1"/>
    <property type="molecule type" value="Genomic_DNA"/>
</dbReference>
<feature type="region of interest" description="Disordered" evidence="1">
    <location>
        <begin position="1"/>
        <end position="20"/>
    </location>
</feature>
<evidence type="ECO:0000313" key="2">
    <source>
        <dbReference type="EMBL" id="PIL33345.1"/>
    </source>
</evidence>
<evidence type="ECO:0000313" key="3">
    <source>
        <dbReference type="Proteomes" id="UP000230002"/>
    </source>
</evidence>
<accession>A0A2G8SHU5</accession>